<sequence>MQGFTAYLVGFAIVAGFAVALGFIFGIFNQIVAQLNTDPNNPMISQEFVDAINLAQSLGGTGLTLAIAALIVGLAMLLIAVIRSYSGV</sequence>
<dbReference type="Proteomes" id="UP000002518">
    <property type="component" value="Chromosome"/>
</dbReference>
<dbReference type="STRING" id="272557.APE_0850a"/>
<keyword evidence="1" id="KW-1133">Transmembrane helix</keyword>
<evidence type="ECO:0000313" key="2">
    <source>
        <dbReference type="EMBL" id="BAF34755.1"/>
    </source>
</evidence>
<dbReference type="RefSeq" id="WP_010866016.1">
    <property type="nucleotide sequence ID" value="NC_000854.2"/>
</dbReference>
<organism evidence="2 3">
    <name type="scientific">Aeropyrum pernix (strain ATCC 700893 / DSM 11879 / JCM 9820 / NBRC 100138 / K1)</name>
    <dbReference type="NCBI Taxonomy" id="272557"/>
    <lineage>
        <taxon>Archaea</taxon>
        <taxon>Thermoproteota</taxon>
        <taxon>Thermoprotei</taxon>
        <taxon>Desulfurococcales</taxon>
        <taxon>Desulfurococcaceae</taxon>
        <taxon>Aeropyrum</taxon>
    </lineage>
</organism>
<dbReference type="EnsemblBacteria" id="BAF34755">
    <property type="protein sequence ID" value="BAF34755"/>
    <property type="gene ID" value="APE_0850a"/>
</dbReference>
<gene>
    <name evidence="2" type="ordered locus">APE_0850a</name>
</gene>
<dbReference type="KEGG" id="ape:APE_0850a"/>
<dbReference type="EMBL" id="BA000002">
    <property type="protein sequence ID" value="BAF34755.1"/>
    <property type="molecule type" value="Genomic_DNA"/>
</dbReference>
<feature type="transmembrane region" description="Helical" evidence="1">
    <location>
        <begin position="7"/>
        <end position="28"/>
    </location>
</feature>
<evidence type="ECO:0000256" key="1">
    <source>
        <dbReference type="SAM" id="Phobius"/>
    </source>
</evidence>
<name>Q05E46_AERPE</name>
<protein>
    <submittedName>
        <fullName evidence="2">Uncharacterized protein</fullName>
    </submittedName>
</protein>
<dbReference type="AlphaFoldDB" id="Q05E46"/>
<feature type="transmembrane region" description="Helical" evidence="1">
    <location>
        <begin position="63"/>
        <end position="82"/>
    </location>
</feature>
<proteinExistence type="predicted"/>
<reference evidence="2 3" key="1">
    <citation type="journal article" date="1999" name="DNA Res.">
        <title>Complete genome sequence of an aerobic hyper-thermophilic crenarchaeon, Aeropyrum pernix K1.</title>
        <authorList>
            <person name="Kawarabayasi Y."/>
            <person name="Hino Y."/>
            <person name="Horikawa H."/>
            <person name="Yamazaki S."/>
            <person name="Haikawa Y."/>
            <person name="Jin-no K."/>
            <person name="Takahashi M."/>
            <person name="Sekine M."/>
            <person name="Baba S."/>
            <person name="Ankai A."/>
            <person name="Kosugi H."/>
            <person name="Hosoyama A."/>
            <person name="Fukui S."/>
            <person name="Nagai Y."/>
            <person name="Nishijima K."/>
            <person name="Nakazawa H."/>
            <person name="Takamiya M."/>
            <person name="Masuda S."/>
            <person name="Funahashi T."/>
            <person name="Tanaka T."/>
            <person name="Kudoh Y."/>
            <person name="Yamazaki J."/>
            <person name="Kushida N."/>
            <person name="Oguchi A."/>
            <person name="Aoki K."/>
            <person name="Kubota K."/>
            <person name="Nakamura Y."/>
            <person name="Nomura N."/>
            <person name="Sako Y."/>
            <person name="Kikuchi H."/>
        </authorList>
    </citation>
    <scope>NUCLEOTIDE SEQUENCE [LARGE SCALE GENOMIC DNA]</scope>
    <source>
        <strain evidence="3">ATCC 700893 / DSM 11879 / JCM 9820 / NBRC 100138 / K1</strain>
    </source>
</reference>
<keyword evidence="1" id="KW-0812">Transmembrane</keyword>
<accession>Q05E46</accession>
<keyword evidence="1" id="KW-0472">Membrane</keyword>
<evidence type="ECO:0000313" key="3">
    <source>
        <dbReference type="Proteomes" id="UP000002518"/>
    </source>
</evidence>
<dbReference type="GeneID" id="4525327"/>
<keyword evidence="3" id="KW-1185">Reference proteome</keyword>